<evidence type="ECO:0000256" key="1">
    <source>
        <dbReference type="ARBA" id="ARBA00006096"/>
    </source>
</evidence>
<dbReference type="PANTHER" id="PTHR30023:SF0">
    <property type="entry name" value="PENICILLIN-SENSITIVE CARBOXYPEPTIDASE A"/>
    <property type="match status" value="1"/>
</dbReference>
<dbReference type="RefSeq" id="WP_027462142.1">
    <property type="nucleotide sequence ID" value="NZ_CP021081.1"/>
</dbReference>
<dbReference type="Pfam" id="PF02113">
    <property type="entry name" value="Peptidase_S13"/>
    <property type="match status" value="3"/>
</dbReference>
<evidence type="ECO:0000313" key="5">
    <source>
        <dbReference type="Proteomes" id="UP000259030"/>
    </source>
</evidence>
<dbReference type="PANTHER" id="PTHR30023">
    <property type="entry name" value="D-ALANYL-D-ALANINE CARBOXYPEPTIDASE"/>
    <property type="match status" value="1"/>
</dbReference>
<dbReference type="STRING" id="317577.GCA_000419625_00162"/>
<evidence type="ECO:0000256" key="3">
    <source>
        <dbReference type="SAM" id="SignalP"/>
    </source>
</evidence>
<dbReference type="InterPro" id="IPR000667">
    <property type="entry name" value="Peptidase_S13"/>
</dbReference>
<dbReference type="EMBL" id="CP021081">
    <property type="protein sequence ID" value="ASN80428.1"/>
    <property type="molecule type" value="Genomic_DNA"/>
</dbReference>
<dbReference type="Proteomes" id="UP000259030">
    <property type="component" value="Chromosome"/>
</dbReference>
<dbReference type="AlphaFoldDB" id="A0A221SUV7"/>
<name>A0A221SUV7_9DEIO</name>
<evidence type="ECO:0000256" key="2">
    <source>
        <dbReference type="ARBA" id="ARBA00022801"/>
    </source>
</evidence>
<sequence length="471" mass="48798">MRVMLPGAALLGLVLGVAAAPAPTSPARAPATAPTARAQALPGLSASVQAALAGVPDDVQVGVWVQDLTTGRVLETLTPGTTFIPASTIKLLTGAAVLLDRQGLEGWWSAELTVPAAQAGQARVKALTLRGSGDPTLTVRDGAYSLRTLARQAHSRGVREVGELRLDDGSWQAGSWEDAVIGVPMTALRLAEWYDDPPATAAEARTRLASALAAELRAAGIRVLRDAPGVAEPTRLYVPPARQDDQGNPLPPDPVIPAGQRPEVGVAGVRSASARDVLYATERPSDNLRAEELLATLAPRRGGSLPLALKREGALLAGAGVNLTGAVLADGSGLSRENRLTPRTLGSLLKVMHDLPYPLSARPGEARAPGTLYAARQNVFAEMLPQAGTGETGWRQDGRGGTLARRLLDSGLDVRAKTGTLPGVSALAGYVTGTSGHTLAFALLMNGPEDTPILTLRAVQDRAVQALAAVH</sequence>
<keyword evidence="5" id="KW-1185">Reference proteome</keyword>
<keyword evidence="2" id="KW-0378">Hydrolase</keyword>
<dbReference type="PRINTS" id="PR00922">
    <property type="entry name" value="DADACBPTASE3"/>
</dbReference>
<protein>
    <submittedName>
        <fullName evidence="4">D-alanyl-D-alanine carboxypeptidase</fullName>
    </submittedName>
</protein>
<comment type="similarity">
    <text evidence="1">Belongs to the peptidase S13 family.</text>
</comment>
<dbReference type="KEGG" id="dfc:DFI_04870"/>
<dbReference type="GO" id="GO:0004185">
    <property type="term" value="F:serine-type carboxypeptidase activity"/>
    <property type="evidence" value="ECO:0007669"/>
    <property type="project" value="InterPro"/>
</dbReference>
<proteinExistence type="inferred from homology"/>
<keyword evidence="4" id="KW-0121">Carboxypeptidase</keyword>
<feature type="chain" id="PRO_5011299376" evidence="3">
    <location>
        <begin position="20"/>
        <end position="471"/>
    </location>
</feature>
<dbReference type="Gene3D" id="3.50.80.20">
    <property type="entry name" value="D-Ala-D-Ala carboxypeptidase C, peptidase S13"/>
    <property type="match status" value="1"/>
</dbReference>
<evidence type="ECO:0000313" key="4">
    <source>
        <dbReference type="EMBL" id="ASN80428.1"/>
    </source>
</evidence>
<accession>A0A221SUV7</accession>
<keyword evidence="4" id="KW-0645">Protease</keyword>
<dbReference type="InterPro" id="IPR012338">
    <property type="entry name" value="Beta-lactam/transpept-like"/>
</dbReference>
<organism evidence="4 5">
    <name type="scientific">Deinococcus ficus</name>
    <dbReference type="NCBI Taxonomy" id="317577"/>
    <lineage>
        <taxon>Bacteria</taxon>
        <taxon>Thermotogati</taxon>
        <taxon>Deinococcota</taxon>
        <taxon>Deinococci</taxon>
        <taxon>Deinococcales</taxon>
        <taxon>Deinococcaceae</taxon>
        <taxon>Deinococcus</taxon>
    </lineage>
</organism>
<reference evidence="4 5" key="1">
    <citation type="submission" date="2017-05" db="EMBL/GenBank/DDBJ databases">
        <title>The complete genome sequence of Deinococcus ficus isolated from the rhizosphere of the Ficus religiosa L. in Taiwan.</title>
        <authorList>
            <person name="Wu K.-M."/>
            <person name="Liao T.-L."/>
            <person name="Liu Y.-M."/>
            <person name="Young C.-C."/>
            <person name="Tsai S.-F."/>
        </authorList>
    </citation>
    <scope>NUCLEOTIDE SEQUENCE [LARGE SCALE GENOMIC DNA]</scope>
    <source>
        <strain evidence="4 5">CC-FR2-10</strain>
    </source>
</reference>
<dbReference type="GO" id="GO:0000270">
    <property type="term" value="P:peptidoglycan metabolic process"/>
    <property type="evidence" value="ECO:0007669"/>
    <property type="project" value="TreeGrafter"/>
</dbReference>
<gene>
    <name evidence="4" type="ORF">DFI_04870</name>
</gene>
<dbReference type="SUPFAM" id="SSF56601">
    <property type="entry name" value="beta-lactamase/transpeptidase-like"/>
    <property type="match status" value="1"/>
</dbReference>
<dbReference type="GO" id="GO:0006508">
    <property type="term" value="P:proteolysis"/>
    <property type="evidence" value="ECO:0007669"/>
    <property type="project" value="InterPro"/>
</dbReference>
<feature type="signal peptide" evidence="3">
    <location>
        <begin position="1"/>
        <end position="19"/>
    </location>
</feature>
<dbReference type="Gene3D" id="3.40.710.10">
    <property type="entry name" value="DD-peptidase/beta-lactamase superfamily"/>
    <property type="match status" value="1"/>
</dbReference>
<keyword evidence="3" id="KW-0732">Signal</keyword>